<dbReference type="InterPro" id="IPR003869">
    <property type="entry name" value="Polysac_CapD-like"/>
</dbReference>
<protein>
    <recommendedName>
        <fullName evidence="2">Polysaccharide biosynthesis protein CapD-like domain-containing protein</fullName>
    </recommendedName>
</protein>
<dbReference type="InterPro" id="IPR036291">
    <property type="entry name" value="NAD(P)-bd_dom_sf"/>
</dbReference>
<sequence>TATWLAHGLRFDFVVPPENQIQIQRIWVWVWALKLVALASAGQFSSLLSFFSLPDLKRLGLALGTVTVGLLGWWQLSDEIYGMSRGVIIIDGILSFLFLATCRVGFRLVREGTGSGSGEPLTKRVGIVGAGEVGAVLARELQTKGTMEPVVFFDDSSRKKGTQVHGMPVIGPVEVLLGPNEPKIDELIIAMPSSSGERIREIVALMGGLGIHCRTVPAMSQIAMGEIVTSLRPVEIGDVLGRESVDLKLENLGDFYAGKTIMVTGAGGSIGSELCRQLAGMDLKRLILVERSEFHLFEIESELKEKAEVVPELADVQDEPAMAAVLARHSPSILYHAAAFKHVALMERQPAVAIRNNILAPHRLARLAAETGVGHFVLISTDKAVDPTGVMGATKLLAERVVEGHALGEGGTRFITVRFGNVLGSSGSVVPIFQRQIEMGGPVTVRDRNVARFFMSIPESAGLVFHSGAMGENGDRFILDMGEPVQIGNEIGYPLLLR</sequence>
<proteinExistence type="inferred from homology"/>
<evidence type="ECO:0000256" key="1">
    <source>
        <dbReference type="ARBA" id="ARBA00007430"/>
    </source>
</evidence>
<evidence type="ECO:0000259" key="2">
    <source>
        <dbReference type="Pfam" id="PF02719"/>
    </source>
</evidence>
<dbReference type="Pfam" id="PF13727">
    <property type="entry name" value="CoA_binding_3"/>
    <property type="match status" value="1"/>
</dbReference>
<dbReference type="AlphaFoldDB" id="A0A382GD25"/>
<feature type="non-terminal residue" evidence="3">
    <location>
        <position position="498"/>
    </location>
</feature>
<dbReference type="Gene3D" id="3.40.50.720">
    <property type="entry name" value="NAD(P)-binding Rossmann-like Domain"/>
    <property type="match status" value="2"/>
</dbReference>
<dbReference type="PANTHER" id="PTHR43318:SF1">
    <property type="entry name" value="POLYSACCHARIDE BIOSYNTHESIS PROTEIN EPSC-RELATED"/>
    <property type="match status" value="1"/>
</dbReference>
<evidence type="ECO:0000313" key="3">
    <source>
        <dbReference type="EMBL" id="SVB73100.1"/>
    </source>
</evidence>
<feature type="domain" description="Polysaccharide biosynthesis protein CapD-like" evidence="2">
    <location>
        <begin position="261"/>
        <end position="488"/>
    </location>
</feature>
<dbReference type="PANTHER" id="PTHR43318">
    <property type="entry name" value="UDP-N-ACETYLGLUCOSAMINE 4,6-DEHYDRATASE"/>
    <property type="match status" value="1"/>
</dbReference>
<accession>A0A382GD25</accession>
<name>A0A382GD25_9ZZZZ</name>
<dbReference type="InterPro" id="IPR051203">
    <property type="entry name" value="Polysaccharide_Synthase-Rel"/>
</dbReference>
<comment type="similarity">
    <text evidence="1">Belongs to the polysaccharide synthase family.</text>
</comment>
<dbReference type="Pfam" id="PF02719">
    <property type="entry name" value="Polysacc_synt_2"/>
    <property type="match status" value="1"/>
</dbReference>
<feature type="non-terminal residue" evidence="3">
    <location>
        <position position="1"/>
    </location>
</feature>
<gene>
    <name evidence="3" type="ORF">METZ01_LOCUS225954</name>
</gene>
<dbReference type="EMBL" id="UINC01054872">
    <property type="protein sequence ID" value="SVB73100.1"/>
    <property type="molecule type" value="Genomic_DNA"/>
</dbReference>
<organism evidence="3">
    <name type="scientific">marine metagenome</name>
    <dbReference type="NCBI Taxonomy" id="408172"/>
    <lineage>
        <taxon>unclassified sequences</taxon>
        <taxon>metagenomes</taxon>
        <taxon>ecological metagenomes</taxon>
    </lineage>
</organism>
<reference evidence="3" key="1">
    <citation type="submission" date="2018-05" db="EMBL/GenBank/DDBJ databases">
        <authorList>
            <person name="Lanie J.A."/>
            <person name="Ng W.-L."/>
            <person name="Kazmierczak K.M."/>
            <person name="Andrzejewski T.M."/>
            <person name="Davidsen T.M."/>
            <person name="Wayne K.J."/>
            <person name="Tettelin H."/>
            <person name="Glass J.I."/>
            <person name="Rusch D."/>
            <person name="Podicherti R."/>
            <person name="Tsui H.-C.T."/>
            <person name="Winkler M.E."/>
        </authorList>
    </citation>
    <scope>NUCLEOTIDE SEQUENCE</scope>
</reference>
<dbReference type="SUPFAM" id="SSF51735">
    <property type="entry name" value="NAD(P)-binding Rossmann-fold domains"/>
    <property type="match status" value="2"/>
</dbReference>